<evidence type="ECO:0000256" key="1">
    <source>
        <dbReference type="ARBA" id="ARBA00004141"/>
    </source>
</evidence>
<proteinExistence type="predicted"/>
<dbReference type="STRING" id="31234.E3NVM5"/>
<dbReference type="GO" id="GO:0015179">
    <property type="term" value="F:L-amino acid transmembrane transporter activity"/>
    <property type="evidence" value="ECO:0007669"/>
    <property type="project" value="TreeGrafter"/>
</dbReference>
<evidence type="ECO:0000256" key="4">
    <source>
        <dbReference type="ARBA" id="ARBA00023136"/>
    </source>
</evidence>
<dbReference type="Gene3D" id="1.20.1740.10">
    <property type="entry name" value="Amino acid/polyamine transporter I"/>
    <property type="match status" value="1"/>
</dbReference>
<comment type="subcellular location">
    <subcellularLocation>
        <location evidence="1">Membrane</location>
        <topology evidence="1">Multi-pass membrane protein</topology>
    </subcellularLocation>
</comment>
<dbReference type="PANTHER" id="PTHR11785">
    <property type="entry name" value="AMINO ACID TRANSPORTER"/>
    <property type="match status" value="1"/>
</dbReference>
<dbReference type="InParanoid" id="E3NVM5"/>
<keyword evidence="7" id="KW-1185">Reference proteome</keyword>
<protein>
    <recommendedName>
        <fullName evidence="8">Amino acid permease/ SLC12A domain-containing protein</fullName>
    </recommendedName>
</protein>
<evidence type="ECO:0008006" key="8">
    <source>
        <dbReference type="Google" id="ProtNLM"/>
    </source>
</evidence>
<evidence type="ECO:0000256" key="2">
    <source>
        <dbReference type="ARBA" id="ARBA00022692"/>
    </source>
</evidence>
<accession>E3NVM5</accession>
<name>E3NVM5_CAERE</name>
<evidence type="ECO:0000256" key="3">
    <source>
        <dbReference type="ARBA" id="ARBA00022989"/>
    </source>
</evidence>
<reference evidence="6" key="1">
    <citation type="submission" date="2007-07" db="EMBL/GenBank/DDBJ databases">
        <title>PCAP assembly of the Caenorhabditis remanei genome.</title>
        <authorList>
            <consortium name="The Caenorhabditis remanei Sequencing Consortium"/>
            <person name="Wilson R.K."/>
        </authorList>
    </citation>
    <scope>NUCLEOTIDE SEQUENCE [LARGE SCALE GENOMIC DNA]</scope>
    <source>
        <strain evidence="6">PB4641</strain>
    </source>
</reference>
<feature type="transmembrane region" description="Helical" evidence="5">
    <location>
        <begin position="20"/>
        <end position="47"/>
    </location>
</feature>
<dbReference type="Pfam" id="PF13520">
    <property type="entry name" value="AA_permease_2"/>
    <property type="match status" value="1"/>
</dbReference>
<dbReference type="GO" id="GO:0016020">
    <property type="term" value="C:membrane"/>
    <property type="evidence" value="ECO:0007669"/>
    <property type="project" value="UniProtKB-SubCell"/>
</dbReference>
<dbReference type="OrthoDB" id="10062876at2759"/>
<gene>
    <name evidence="6" type="ORF">CRE_22266</name>
</gene>
<evidence type="ECO:0000313" key="7">
    <source>
        <dbReference type="Proteomes" id="UP000008281"/>
    </source>
</evidence>
<feature type="transmembrane region" description="Helical" evidence="5">
    <location>
        <begin position="68"/>
        <end position="86"/>
    </location>
</feature>
<evidence type="ECO:0000256" key="5">
    <source>
        <dbReference type="SAM" id="Phobius"/>
    </source>
</evidence>
<dbReference type="InterPro" id="IPR050598">
    <property type="entry name" value="AminoAcid_Transporter"/>
</dbReference>
<dbReference type="InterPro" id="IPR002293">
    <property type="entry name" value="AA/rel_permease1"/>
</dbReference>
<dbReference type="PANTHER" id="PTHR11785:SF531">
    <property type="entry name" value="LARGE NEUTRAL AMINO ACIDS TRANSPORTER SMALL SUBUNIT 1"/>
    <property type="match status" value="1"/>
</dbReference>
<dbReference type="eggNOG" id="KOG1287">
    <property type="taxonomic scope" value="Eukaryota"/>
</dbReference>
<sequence>MLESPAVAVLFANKLYGRFAFIMPLCVACSTIGSANGVIFTSSRLFYSGAREGQMPVVLTMINKHTRTPIPAVILTGALSIAYLLASKDVYPLINYIQVKYFIMAQQSSSRSCSWSSTMKRGLKHEKFNFPSGLPSLHN</sequence>
<dbReference type="Proteomes" id="UP000008281">
    <property type="component" value="Unassembled WGS sequence"/>
</dbReference>
<dbReference type="AlphaFoldDB" id="E3NVM5"/>
<evidence type="ECO:0000313" key="6">
    <source>
        <dbReference type="EMBL" id="EFO98763.1"/>
    </source>
</evidence>
<keyword evidence="4 5" id="KW-0472">Membrane</keyword>
<keyword evidence="2 5" id="KW-0812">Transmembrane</keyword>
<organism evidence="7">
    <name type="scientific">Caenorhabditis remanei</name>
    <name type="common">Caenorhabditis vulgaris</name>
    <dbReference type="NCBI Taxonomy" id="31234"/>
    <lineage>
        <taxon>Eukaryota</taxon>
        <taxon>Metazoa</taxon>
        <taxon>Ecdysozoa</taxon>
        <taxon>Nematoda</taxon>
        <taxon>Chromadorea</taxon>
        <taxon>Rhabditida</taxon>
        <taxon>Rhabditina</taxon>
        <taxon>Rhabditomorpha</taxon>
        <taxon>Rhabditoidea</taxon>
        <taxon>Rhabditidae</taxon>
        <taxon>Peloderinae</taxon>
        <taxon>Caenorhabditis</taxon>
    </lineage>
</organism>
<dbReference type="EMBL" id="DS271040">
    <property type="protein sequence ID" value="EFO98763.1"/>
    <property type="molecule type" value="Genomic_DNA"/>
</dbReference>
<keyword evidence="3 5" id="KW-1133">Transmembrane helix</keyword>
<dbReference type="HOGENOM" id="CLU_1846997_0_0_1"/>